<dbReference type="Gene3D" id="1.10.357.10">
    <property type="entry name" value="Tetracycline Repressor, domain 2"/>
    <property type="match status" value="1"/>
</dbReference>
<accession>A0A917BID6</accession>
<feature type="domain" description="HTH tetR-type" evidence="5">
    <location>
        <begin position="33"/>
        <end position="93"/>
    </location>
</feature>
<dbReference type="InterPro" id="IPR009057">
    <property type="entry name" value="Homeodomain-like_sf"/>
</dbReference>
<protein>
    <submittedName>
        <fullName evidence="6">TetR family transcriptional regulator</fullName>
    </submittedName>
</protein>
<keyword evidence="3" id="KW-0804">Transcription</keyword>
<dbReference type="SUPFAM" id="SSF48498">
    <property type="entry name" value="Tetracyclin repressor-like, C-terminal domain"/>
    <property type="match status" value="1"/>
</dbReference>
<keyword evidence="1" id="KW-0805">Transcription regulation</keyword>
<dbReference type="InterPro" id="IPR001647">
    <property type="entry name" value="HTH_TetR"/>
</dbReference>
<evidence type="ECO:0000259" key="5">
    <source>
        <dbReference type="PROSITE" id="PS50977"/>
    </source>
</evidence>
<feature type="DNA-binding region" description="H-T-H motif" evidence="4">
    <location>
        <begin position="56"/>
        <end position="75"/>
    </location>
</feature>
<sequence>MWEVRGGQDVASTGKVNQIVYIVKMTPLKPDRRGNAARIRAAARVLFLERGYGGTSMDAVASAAPVSKRTLYQYYPGKAELFSAVVAEVWGRFTSAPPLTEPADADPRTLLRSYVDRLITHWDQPDVIAFLRLLIAEAPRFPELAPAYHQAGKQHLNSGLAAYFAELQRAGHLRGAGDPALAAAQFLGAVKEPLFWPRVLGGTLAFPVETVVEAALDAVLAPSART</sequence>
<dbReference type="EMBL" id="BMCT01000001">
    <property type="protein sequence ID" value="GGF46760.1"/>
    <property type="molecule type" value="Genomic_DNA"/>
</dbReference>
<dbReference type="Proteomes" id="UP000606044">
    <property type="component" value="Unassembled WGS sequence"/>
</dbReference>
<organism evidence="6 7">
    <name type="scientific">Azorhizobium oxalatiphilum</name>
    <dbReference type="NCBI Taxonomy" id="980631"/>
    <lineage>
        <taxon>Bacteria</taxon>
        <taxon>Pseudomonadati</taxon>
        <taxon>Pseudomonadota</taxon>
        <taxon>Alphaproteobacteria</taxon>
        <taxon>Hyphomicrobiales</taxon>
        <taxon>Xanthobacteraceae</taxon>
        <taxon>Azorhizobium</taxon>
    </lineage>
</organism>
<dbReference type="FunFam" id="1.10.10.60:FF:000141">
    <property type="entry name" value="TetR family transcriptional regulator"/>
    <property type="match status" value="1"/>
</dbReference>
<dbReference type="PANTHER" id="PTHR30055">
    <property type="entry name" value="HTH-TYPE TRANSCRIPTIONAL REGULATOR RUTR"/>
    <property type="match status" value="1"/>
</dbReference>
<proteinExistence type="predicted"/>
<evidence type="ECO:0000256" key="3">
    <source>
        <dbReference type="ARBA" id="ARBA00023163"/>
    </source>
</evidence>
<reference evidence="6" key="1">
    <citation type="journal article" date="2014" name="Int. J. Syst. Evol. Microbiol.">
        <title>Complete genome sequence of Corynebacterium casei LMG S-19264T (=DSM 44701T), isolated from a smear-ripened cheese.</title>
        <authorList>
            <consortium name="US DOE Joint Genome Institute (JGI-PGF)"/>
            <person name="Walter F."/>
            <person name="Albersmeier A."/>
            <person name="Kalinowski J."/>
            <person name="Ruckert C."/>
        </authorList>
    </citation>
    <scope>NUCLEOTIDE SEQUENCE</scope>
    <source>
        <strain evidence="6">CCM 7897</strain>
    </source>
</reference>
<dbReference type="Pfam" id="PF00440">
    <property type="entry name" value="TetR_N"/>
    <property type="match status" value="1"/>
</dbReference>
<dbReference type="InterPro" id="IPR050109">
    <property type="entry name" value="HTH-type_TetR-like_transc_reg"/>
</dbReference>
<name>A0A917BID6_9HYPH</name>
<evidence type="ECO:0000313" key="6">
    <source>
        <dbReference type="EMBL" id="GGF46760.1"/>
    </source>
</evidence>
<reference evidence="6" key="2">
    <citation type="submission" date="2020-09" db="EMBL/GenBank/DDBJ databases">
        <authorList>
            <person name="Sun Q."/>
            <person name="Sedlacek I."/>
        </authorList>
    </citation>
    <scope>NUCLEOTIDE SEQUENCE</scope>
    <source>
        <strain evidence="6">CCM 7897</strain>
    </source>
</reference>
<dbReference type="PRINTS" id="PR00455">
    <property type="entry name" value="HTHTETR"/>
</dbReference>
<dbReference type="PANTHER" id="PTHR30055:SF146">
    <property type="entry name" value="HTH-TYPE TRANSCRIPTIONAL DUAL REGULATOR CECR"/>
    <property type="match status" value="1"/>
</dbReference>
<dbReference type="InterPro" id="IPR036271">
    <property type="entry name" value="Tet_transcr_reg_TetR-rel_C_sf"/>
</dbReference>
<keyword evidence="7" id="KW-1185">Reference proteome</keyword>
<evidence type="ECO:0000256" key="1">
    <source>
        <dbReference type="ARBA" id="ARBA00023015"/>
    </source>
</evidence>
<evidence type="ECO:0000256" key="2">
    <source>
        <dbReference type="ARBA" id="ARBA00023125"/>
    </source>
</evidence>
<comment type="caution">
    <text evidence="6">The sequence shown here is derived from an EMBL/GenBank/DDBJ whole genome shotgun (WGS) entry which is preliminary data.</text>
</comment>
<dbReference type="Pfam" id="PF14246">
    <property type="entry name" value="TetR_C_7"/>
    <property type="match status" value="1"/>
</dbReference>
<dbReference type="InterPro" id="IPR039536">
    <property type="entry name" value="TetR_C_Proteobacteria"/>
</dbReference>
<dbReference type="PROSITE" id="PS50977">
    <property type="entry name" value="HTH_TETR_2"/>
    <property type="match status" value="1"/>
</dbReference>
<keyword evidence="2 4" id="KW-0238">DNA-binding</keyword>
<evidence type="ECO:0000256" key="4">
    <source>
        <dbReference type="PROSITE-ProRule" id="PRU00335"/>
    </source>
</evidence>
<dbReference type="GO" id="GO:0000976">
    <property type="term" value="F:transcription cis-regulatory region binding"/>
    <property type="evidence" value="ECO:0007669"/>
    <property type="project" value="TreeGrafter"/>
</dbReference>
<dbReference type="GO" id="GO:0003700">
    <property type="term" value="F:DNA-binding transcription factor activity"/>
    <property type="evidence" value="ECO:0007669"/>
    <property type="project" value="TreeGrafter"/>
</dbReference>
<gene>
    <name evidence="6" type="ORF">GCM10007301_02780</name>
</gene>
<evidence type="ECO:0000313" key="7">
    <source>
        <dbReference type="Proteomes" id="UP000606044"/>
    </source>
</evidence>
<dbReference type="AlphaFoldDB" id="A0A917BID6"/>
<dbReference type="SUPFAM" id="SSF46689">
    <property type="entry name" value="Homeodomain-like"/>
    <property type="match status" value="1"/>
</dbReference>